<name>A0A9W7EQV2_9STRA</name>
<keyword evidence="4" id="KW-1185">Reference proteome</keyword>
<dbReference type="AlphaFoldDB" id="A0A9W7EQV2"/>
<evidence type="ECO:0000256" key="2">
    <source>
        <dbReference type="SAM" id="SignalP"/>
    </source>
</evidence>
<proteinExistence type="predicted"/>
<feature type="region of interest" description="Disordered" evidence="1">
    <location>
        <begin position="111"/>
        <end position="155"/>
    </location>
</feature>
<feature type="compositionally biased region" description="Pro residues" evidence="1">
    <location>
        <begin position="116"/>
        <end position="151"/>
    </location>
</feature>
<feature type="chain" id="PRO_5040887381" evidence="2">
    <location>
        <begin position="16"/>
        <end position="271"/>
    </location>
</feature>
<evidence type="ECO:0000256" key="1">
    <source>
        <dbReference type="SAM" id="MobiDB-lite"/>
    </source>
</evidence>
<comment type="caution">
    <text evidence="3">The sequence shown here is derived from an EMBL/GenBank/DDBJ whole genome shotgun (WGS) entry which is preliminary data.</text>
</comment>
<dbReference type="Proteomes" id="UP001165160">
    <property type="component" value="Unassembled WGS sequence"/>
</dbReference>
<protein>
    <submittedName>
        <fullName evidence="3">Uncharacterized protein</fullName>
    </submittedName>
</protein>
<reference evidence="4" key="1">
    <citation type="journal article" date="2023" name="Commun. Biol.">
        <title>Genome analysis of Parmales, the sister group of diatoms, reveals the evolutionary specialization of diatoms from phago-mixotrophs to photoautotrophs.</title>
        <authorList>
            <person name="Ban H."/>
            <person name="Sato S."/>
            <person name="Yoshikawa S."/>
            <person name="Yamada K."/>
            <person name="Nakamura Y."/>
            <person name="Ichinomiya M."/>
            <person name="Sato N."/>
            <person name="Blanc-Mathieu R."/>
            <person name="Endo H."/>
            <person name="Kuwata A."/>
            <person name="Ogata H."/>
        </authorList>
    </citation>
    <scope>NUCLEOTIDE SEQUENCE [LARGE SCALE GENOMIC DNA]</scope>
    <source>
        <strain evidence="4">NIES 3699</strain>
    </source>
</reference>
<evidence type="ECO:0000313" key="3">
    <source>
        <dbReference type="EMBL" id="GMH86353.1"/>
    </source>
</evidence>
<dbReference type="EMBL" id="BRXX01000059">
    <property type="protein sequence ID" value="GMH86353.1"/>
    <property type="molecule type" value="Genomic_DNA"/>
</dbReference>
<organism evidence="3 4">
    <name type="scientific">Triparma verrucosa</name>
    <dbReference type="NCBI Taxonomy" id="1606542"/>
    <lineage>
        <taxon>Eukaryota</taxon>
        <taxon>Sar</taxon>
        <taxon>Stramenopiles</taxon>
        <taxon>Ochrophyta</taxon>
        <taxon>Bolidophyceae</taxon>
        <taxon>Parmales</taxon>
        <taxon>Triparmaceae</taxon>
        <taxon>Triparma</taxon>
    </lineage>
</organism>
<accession>A0A9W7EQV2</accession>
<feature type="signal peptide" evidence="2">
    <location>
        <begin position="1"/>
        <end position="15"/>
    </location>
</feature>
<gene>
    <name evidence="3" type="ORF">TrVE_jg7862</name>
</gene>
<keyword evidence="2" id="KW-0732">Signal</keyword>
<evidence type="ECO:0000313" key="4">
    <source>
        <dbReference type="Proteomes" id="UP001165160"/>
    </source>
</evidence>
<sequence>MKLLLPLASLSLVSSFAPTFLAPRAPVSALSAGKLTAADIIAKARKAAGVATEDEPSGPPQIFDDETYDSIQRTLDLIAKRVTEGSLSREETFDFIESSNSIIMDLNERMNAPAASAPPPPPVSAPVASAPPPPPATPPPPPPAPPVPPATEPTTVSKFDIETDDDEYQGGGMGMASGTRNTYMIPGMEAMSPEEYRLALQKNVIAQQNERRIANAGVVGNRAAMSYLDHLNGNKAPEERRWHTGTSAEVYAAEVERRNREGSEINPEPPK</sequence>